<dbReference type="SUPFAM" id="SSF52374">
    <property type="entry name" value="Nucleotidylyl transferase"/>
    <property type="match status" value="1"/>
</dbReference>
<dbReference type="OrthoDB" id="3249147at2"/>
<dbReference type="RefSeq" id="WP_147041788.1">
    <property type="nucleotide sequence ID" value="NZ_BAABIR010000001.1"/>
</dbReference>
<dbReference type="SUPFAM" id="SSF52540">
    <property type="entry name" value="P-loop containing nucleoside triphosphate hydrolases"/>
    <property type="match status" value="1"/>
</dbReference>
<dbReference type="EMBL" id="VOQQ01000001">
    <property type="protein sequence ID" value="TXC62400.1"/>
    <property type="molecule type" value="Genomic_DNA"/>
</dbReference>
<dbReference type="PANTHER" id="PTHR37512">
    <property type="entry name" value="TRIFUNCTIONAL NAD BIOSYNTHESIS/REGULATOR PROTEIN NADR"/>
    <property type="match status" value="1"/>
</dbReference>
<dbReference type="NCBIfam" id="TIGR00125">
    <property type="entry name" value="cyt_tran_rel"/>
    <property type="match status" value="1"/>
</dbReference>
<feature type="domain" description="NadR/Ttd14 AAA" evidence="1">
    <location>
        <begin position="162"/>
        <end position="314"/>
    </location>
</feature>
<evidence type="ECO:0000313" key="2">
    <source>
        <dbReference type="EMBL" id="TXC62400.1"/>
    </source>
</evidence>
<name>A0A5C6TQD9_9SPHN</name>
<comment type="caution">
    <text evidence="2">The sequence shown here is derived from an EMBL/GenBank/DDBJ whole genome shotgun (WGS) entry which is preliminary data.</text>
</comment>
<sequence>MTTRGFVLGKFMPPHAGHQLLCGTAGRMVDELTILVCSLPGDPIPGELRLAWMRALFPHARVIGHDAIVPQAAEDSADFWPIWRAIVKAAHPEPIDYVFAGEAYGLRLAEEVGGTFVPVGARIMGQDPRGLGGLSGSAVRADPWAHWPHLPPPVRGYYAKSICLHGVESTGKSVMSDRLARHFGTIWVPEYGRAHCETHGLELTEADLLLIGRAQAAMVEAARPLCDRRLIVDTDALMTAAWCEMLFDRIPEPLLAYPKADLYLLLEPDVEWVDDGTRFFGTPDRRARFAAICRRLLEEAGVTWVSIGGRWEDRFEQAVAAIEGMDGAHV</sequence>
<organism evidence="2 3">
    <name type="scientific">Allosphingosinicella ginsenosidimutans</name>
    <dbReference type="NCBI Taxonomy" id="1176539"/>
    <lineage>
        <taxon>Bacteria</taxon>
        <taxon>Pseudomonadati</taxon>
        <taxon>Pseudomonadota</taxon>
        <taxon>Alphaproteobacteria</taxon>
        <taxon>Sphingomonadales</taxon>
        <taxon>Sphingomonadaceae</taxon>
        <taxon>Allosphingosinicella</taxon>
    </lineage>
</organism>
<keyword evidence="3" id="KW-1185">Reference proteome</keyword>
<dbReference type="Gene3D" id="3.40.50.300">
    <property type="entry name" value="P-loop containing nucleotide triphosphate hydrolases"/>
    <property type="match status" value="1"/>
</dbReference>
<accession>A0A5C6TQD9</accession>
<dbReference type="InterPro" id="IPR014729">
    <property type="entry name" value="Rossmann-like_a/b/a_fold"/>
</dbReference>
<dbReference type="Pfam" id="PF13521">
    <property type="entry name" value="AAA_28"/>
    <property type="match status" value="1"/>
</dbReference>
<dbReference type="Proteomes" id="UP000321249">
    <property type="component" value="Unassembled WGS sequence"/>
</dbReference>
<gene>
    <name evidence="2" type="ORF">FRZ32_01260</name>
</gene>
<dbReference type="InterPro" id="IPR052735">
    <property type="entry name" value="NAD_biosynth-regulator"/>
</dbReference>
<protein>
    <submittedName>
        <fullName evidence="2">AAA family ATPase</fullName>
    </submittedName>
</protein>
<evidence type="ECO:0000259" key="1">
    <source>
        <dbReference type="Pfam" id="PF13521"/>
    </source>
</evidence>
<proteinExistence type="predicted"/>
<dbReference type="InterPro" id="IPR027417">
    <property type="entry name" value="P-loop_NTPase"/>
</dbReference>
<evidence type="ECO:0000313" key="3">
    <source>
        <dbReference type="Proteomes" id="UP000321249"/>
    </source>
</evidence>
<dbReference type="InterPro" id="IPR038727">
    <property type="entry name" value="NadR/Ttd14_AAA_dom"/>
</dbReference>
<reference evidence="2 3" key="1">
    <citation type="journal article" date="2015" name="J. Microbiol.">
        <title>Sphingosinicella ginsenosidimutans sp. nov., with ginsenoside converting activity.</title>
        <authorList>
            <person name="Kim J.K."/>
            <person name="Kang M.S."/>
            <person name="Park S.C."/>
            <person name="Kim K.M."/>
            <person name="Choi K."/>
            <person name="Yoon M.H."/>
            <person name="Im W.T."/>
        </authorList>
    </citation>
    <scope>NUCLEOTIDE SEQUENCE [LARGE SCALE GENOMIC DNA]</scope>
    <source>
        <strain evidence="2 3">BS-11</strain>
    </source>
</reference>
<dbReference type="Gene3D" id="3.40.50.620">
    <property type="entry name" value="HUPs"/>
    <property type="match status" value="1"/>
</dbReference>
<dbReference type="AlphaFoldDB" id="A0A5C6TQD9"/>
<dbReference type="InterPro" id="IPR004821">
    <property type="entry name" value="Cyt_trans-like"/>
</dbReference>
<dbReference type="GO" id="GO:0003824">
    <property type="term" value="F:catalytic activity"/>
    <property type="evidence" value="ECO:0007669"/>
    <property type="project" value="InterPro"/>
</dbReference>
<dbReference type="PANTHER" id="PTHR37512:SF1">
    <property type="entry name" value="NADR_TTD14 AAA DOMAIN-CONTAINING PROTEIN"/>
    <property type="match status" value="1"/>
</dbReference>